<reference evidence="2 3" key="2">
    <citation type="submission" date="2016-08" db="EMBL/GenBank/DDBJ databases">
        <title>Orenia metallireducens sp. nov. strain Z6, a Novel Metal-reducing Firmicute from the Deep Subsurface.</title>
        <authorList>
            <person name="Maxim B.I."/>
            <person name="Kenneth K."/>
            <person name="Flynn T.M."/>
            <person name="Oloughlin E.J."/>
            <person name="Locke R.A."/>
            <person name="Weber J.R."/>
            <person name="Egan S.M."/>
            <person name="Mackie R.I."/>
            <person name="Cann I.K."/>
        </authorList>
    </citation>
    <scope>NUCLEOTIDE SEQUENCE [LARGE SCALE GENOMIC DNA]</scope>
    <source>
        <strain evidence="2 3">Z6</strain>
    </source>
</reference>
<evidence type="ECO:0000259" key="1">
    <source>
        <dbReference type="Pfam" id="PF12673"/>
    </source>
</evidence>
<accession>A0A1C0A7Z8</accession>
<name>A0A1C0A7Z8_9FIRM</name>
<evidence type="ECO:0000313" key="2">
    <source>
        <dbReference type="EMBL" id="OCL26383.1"/>
    </source>
</evidence>
<protein>
    <recommendedName>
        <fullName evidence="1">SipL SPOCS domain-containing protein</fullName>
    </recommendedName>
</protein>
<dbReference type="OrthoDB" id="9779340at2"/>
<dbReference type="EMBL" id="LWDV01000009">
    <property type="protein sequence ID" value="OCL26383.1"/>
    <property type="molecule type" value="Genomic_DNA"/>
</dbReference>
<sequence>MIDFKEEQVRVEYLIGEDTVRESITNEVSIPVAAKPDIEEILKVKADLMGVVATVEDGGVTIDGMIEVGVMYVADTPEGDQPVHFFEGELTFTNFVEIPEAEEYMDTYVDVDILKVNYNFVDNRTVEVSVILRKFVKVFDYRQITVISEIEGIREELVEKELLRIEHVVGENTYQTVIEGIIDVPTQKPDIERILKVNGALIEDEIAEVIDDAIIVGGVFRTDITYVGDTPRR</sequence>
<keyword evidence="3" id="KW-1185">Reference proteome</keyword>
<dbReference type="AlphaFoldDB" id="A0A1C0A7Z8"/>
<reference evidence="3" key="1">
    <citation type="submission" date="2016-07" db="EMBL/GenBank/DDBJ databases">
        <authorList>
            <person name="Florea S."/>
            <person name="Webb J.S."/>
            <person name="Jaromczyk J."/>
            <person name="Schardl C.L."/>
        </authorList>
    </citation>
    <scope>NUCLEOTIDE SEQUENCE [LARGE SCALE GENOMIC DNA]</scope>
    <source>
        <strain evidence="3">Z6</strain>
    </source>
</reference>
<gene>
    <name evidence="2" type="ORF">U472_10285</name>
</gene>
<dbReference type="RefSeq" id="WP_068718155.1">
    <property type="nucleotide sequence ID" value="NZ_LWDV01000009.1"/>
</dbReference>
<comment type="caution">
    <text evidence="2">The sequence shown here is derived from an EMBL/GenBank/DDBJ whole genome shotgun (WGS) entry which is preliminary data.</text>
</comment>
<dbReference type="InterPro" id="IPR024300">
    <property type="entry name" value="SipL_SPOCS_dom"/>
</dbReference>
<feature type="domain" description="SipL SPOCS" evidence="1">
    <location>
        <begin position="37"/>
        <end position="120"/>
    </location>
</feature>
<dbReference type="Pfam" id="PF12673">
    <property type="entry name" value="SipL"/>
    <property type="match status" value="1"/>
</dbReference>
<proteinExistence type="predicted"/>
<dbReference type="Proteomes" id="UP000093514">
    <property type="component" value="Unassembled WGS sequence"/>
</dbReference>
<evidence type="ECO:0000313" key="3">
    <source>
        <dbReference type="Proteomes" id="UP000093514"/>
    </source>
</evidence>
<organism evidence="2 3">
    <name type="scientific">Orenia metallireducens</name>
    <dbReference type="NCBI Taxonomy" id="1413210"/>
    <lineage>
        <taxon>Bacteria</taxon>
        <taxon>Bacillati</taxon>
        <taxon>Bacillota</taxon>
        <taxon>Clostridia</taxon>
        <taxon>Halanaerobiales</taxon>
        <taxon>Halobacteroidaceae</taxon>
        <taxon>Orenia</taxon>
    </lineage>
</organism>